<dbReference type="InterPro" id="IPR036922">
    <property type="entry name" value="Rieske_2Fe-2S_sf"/>
</dbReference>
<reference evidence="6 7" key="1">
    <citation type="submission" date="2016-10" db="EMBL/GenBank/DDBJ databases">
        <title>Chromobacterium muskegensis sp. nov., an insecticidal bacterium isolated from Sphagnum bogs.</title>
        <authorList>
            <person name="Sparks M.E."/>
            <person name="Blackburn M.B."/>
            <person name="Gundersen-Rindal D.E."/>
            <person name="Mitchell A."/>
            <person name="Farrar R."/>
            <person name="Kuhar D."/>
        </authorList>
    </citation>
    <scope>NUCLEOTIDE SEQUENCE [LARGE SCALE GENOMIC DNA]</scope>
    <source>
        <strain evidence="6 7">21-1</strain>
    </source>
</reference>
<dbReference type="KEGG" id="cvc:BKX93_22320"/>
<accession>A0A1D9LMH4</accession>
<feature type="domain" description="Rieske" evidence="5">
    <location>
        <begin position="7"/>
        <end position="114"/>
    </location>
</feature>
<dbReference type="PANTHER" id="PTHR40261:SF1">
    <property type="entry name" value="RIESKE DOMAIN-CONTAINING PROTEIN"/>
    <property type="match status" value="1"/>
</dbReference>
<evidence type="ECO:0000256" key="4">
    <source>
        <dbReference type="ARBA" id="ARBA00023014"/>
    </source>
</evidence>
<dbReference type="Proteomes" id="UP000178776">
    <property type="component" value="Chromosome"/>
</dbReference>
<dbReference type="AlphaFoldDB" id="A0A1D9LMH4"/>
<organism evidence="6 7">
    <name type="scientific">Chromobacterium vaccinii</name>
    <dbReference type="NCBI Taxonomy" id="1108595"/>
    <lineage>
        <taxon>Bacteria</taxon>
        <taxon>Pseudomonadati</taxon>
        <taxon>Pseudomonadota</taxon>
        <taxon>Betaproteobacteria</taxon>
        <taxon>Neisseriales</taxon>
        <taxon>Chromobacteriaceae</taxon>
        <taxon>Chromobacterium</taxon>
    </lineage>
</organism>
<keyword evidence="3" id="KW-0408">Iron</keyword>
<evidence type="ECO:0000256" key="2">
    <source>
        <dbReference type="ARBA" id="ARBA00022723"/>
    </source>
</evidence>
<dbReference type="InterPro" id="IPR017941">
    <property type="entry name" value="Rieske_2Fe-2S"/>
</dbReference>
<dbReference type="PANTHER" id="PTHR40261">
    <property type="match status" value="1"/>
</dbReference>
<keyword evidence="1" id="KW-0001">2Fe-2S</keyword>
<evidence type="ECO:0000256" key="3">
    <source>
        <dbReference type="ARBA" id="ARBA00023004"/>
    </source>
</evidence>
<dbReference type="GO" id="GO:0046872">
    <property type="term" value="F:metal ion binding"/>
    <property type="evidence" value="ECO:0007669"/>
    <property type="project" value="UniProtKB-KW"/>
</dbReference>
<keyword evidence="2" id="KW-0479">Metal-binding</keyword>
<dbReference type="GO" id="GO:0051537">
    <property type="term" value="F:2 iron, 2 sulfur cluster binding"/>
    <property type="evidence" value="ECO:0007669"/>
    <property type="project" value="UniProtKB-KW"/>
</dbReference>
<proteinExistence type="predicted"/>
<sequence length="119" mass="13291">MAAPQTLLICRSSDLEDGGLARRFEIAQADGDPLPAFVIRYRGRVYGYLNRCRHIPVELDLQDGNLFDLSGHYLICSMHGARYRPDTGYCTWGPCRGQSLTALDVVEEDGQVWLNVMAA</sequence>
<keyword evidence="4" id="KW-0411">Iron-sulfur</keyword>
<name>A0A1D9LMH4_9NEIS</name>
<dbReference type="RefSeq" id="WP_046167024.1">
    <property type="nucleotide sequence ID" value="NZ_CP017707.1"/>
</dbReference>
<dbReference type="PROSITE" id="PS51296">
    <property type="entry name" value="RIESKE"/>
    <property type="match status" value="1"/>
</dbReference>
<dbReference type="CDD" id="cd03467">
    <property type="entry name" value="Rieske"/>
    <property type="match status" value="1"/>
</dbReference>
<dbReference type="GeneID" id="68843935"/>
<dbReference type="STRING" id="1108595.BKX93_22320"/>
<gene>
    <name evidence="6" type="ORF">BKX93_22320</name>
</gene>
<dbReference type="EMBL" id="CP017707">
    <property type="protein sequence ID" value="AOZ52476.1"/>
    <property type="molecule type" value="Genomic_DNA"/>
</dbReference>
<dbReference type="Pfam" id="PF00355">
    <property type="entry name" value="Rieske"/>
    <property type="match status" value="1"/>
</dbReference>
<dbReference type="Gene3D" id="2.102.10.10">
    <property type="entry name" value="Rieske [2Fe-2S] iron-sulphur domain"/>
    <property type="match status" value="1"/>
</dbReference>
<evidence type="ECO:0000313" key="6">
    <source>
        <dbReference type="EMBL" id="AOZ52476.1"/>
    </source>
</evidence>
<evidence type="ECO:0000313" key="7">
    <source>
        <dbReference type="Proteomes" id="UP000178776"/>
    </source>
</evidence>
<dbReference type="SUPFAM" id="SSF50022">
    <property type="entry name" value="ISP domain"/>
    <property type="match status" value="1"/>
</dbReference>
<evidence type="ECO:0000259" key="5">
    <source>
        <dbReference type="PROSITE" id="PS51296"/>
    </source>
</evidence>
<protein>
    <submittedName>
        <fullName evidence="6">(2Fe-2S)-binding protein</fullName>
    </submittedName>
</protein>
<evidence type="ECO:0000256" key="1">
    <source>
        <dbReference type="ARBA" id="ARBA00022714"/>
    </source>
</evidence>